<dbReference type="Proteomes" id="UP000824120">
    <property type="component" value="Chromosome 1"/>
</dbReference>
<evidence type="ECO:0000313" key="1">
    <source>
        <dbReference type="EMBL" id="KAG5632725.1"/>
    </source>
</evidence>
<dbReference type="AlphaFoldDB" id="A0A9J6B7D8"/>
<comment type="caution">
    <text evidence="1">The sequence shown here is derived from an EMBL/GenBank/DDBJ whole genome shotgun (WGS) entry which is preliminary data.</text>
</comment>
<sequence>MSILCRYFREYRPPEVGICRSRHYPVDQWLHELVLIEVPRLVVGSELSVLPIPTFEEPIVTCTSLLVVPSLLAYHRHPHLAPFFGELCHASNNVGTTDLPPPSQPIAFQKVKNGLDS</sequence>
<proteinExistence type="predicted"/>
<accession>A0A9J6B7D8</accession>
<evidence type="ECO:0000313" key="2">
    <source>
        <dbReference type="Proteomes" id="UP000824120"/>
    </source>
</evidence>
<organism evidence="1 2">
    <name type="scientific">Solanum commersonii</name>
    <name type="common">Commerson's wild potato</name>
    <name type="synonym">Commerson's nightshade</name>
    <dbReference type="NCBI Taxonomy" id="4109"/>
    <lineage>
        <taxon>Eukaryota</taxon>
        <taxon>Viridiplantae</taxon>
        <taxon>Streptophyta</taxon>
        <taxon>Embryophyta</taxon>
        <taxon>Tracheophyta</taxon>
        <taxon>Spermatophyta</taxon>
        <taxon>Magnoliopsida</taxon>
        <taxon>eudicotyledons</taxon>
        <taxon>Gunneridae</taxon>
        <taxon>Pentapetalae</taxon>
        <taxon>asterids</taxon>
        <taxon>lamiids</taxon>
        <taxon>Solanales</taxon>
        <taxon>Solanaceae</taxon>
        <taxon>Solanoideae</taxon>
        <taxon>Solaneae</taxon>
        <taxon>Solanum</taxon>
    </lineage>
</organism>
<keyword evidence="2" id="KW-1185">Reference proteome</keyword>
<protein>
    <submittedName>
        <fullName evidence="1">Uncharacterized protein</fullName>
    </submittedName>
</protein>
<dbReference type="EMBL" id="JACXVP010000001">
    <property type="protein sequence ID" value="KAG5632725.1"/>
    <property type="molecule type" value="Genomic_DNA"/>
</dbReference>
<gene>
    <name evidence="1" type="ORF">H5410_004442</name>
</gene>
<reference evidence="1 2" key="1">
    <citation type="submission" date="2020-09" db="EMBL/GenBank/DDBJ databases">
        <title>De no assembly of potato wild relative species, Solanum commersonii.</title>
        <authorList>
            <person name="Cho K."/>
        </authorList>
    </citation>
    <scope>NUCLEOTIDE SEQUENCE [LARGE SCALE GENOMIC DNA]</scope>
    <source>
        <strain evidence="1">LZ3.2</strain>
        <tissue evidence="1">Leaf</tissue>
    </source>
</reference>
<name>A0A9J6B7D8_SOLCO</name>